<protein>
    <submittedName>
        <fullName evidence="2">Cadherin-like protein</fullName>
    </submittedName>
</protein>
<dbReference type="Pfam" id="PF22680">
    <property type="entry name" value="Glyco_hydro_123_N_2"/>
    <property type="match status" value="1"/>
</dbReference>
<dbReference type="Pfam" id="PF00754">
    <property type="entry name" value="F5_F8_type_C"/>
    <property type="match status" value="1"/>
</dbReference>
<accession>A0A368W2S6</accession>
<sequence length="1365" mass="152086">MKMRKKWLSLFLVVNIFMTIVPIVHAEGGKIDLWVENALKNVYRNSTIPELPDTSINIVSAKNEYESAQIALRSDTEFEITVVEFTDLTAADNKIIEGNNLSYHFEEYELTDTVKQNPFFPDREGNLIYPQSELPDPLSNESSIQVAANSTQPIFITNYVPASAGPGDYEGTITVKTTLGDYAVPIRVEVADVEIPKTSEANFVNYQWTMTNGFTWDGFSWDGTETPLYDAGENYYGVETYSDEWFDLVDRFAKVMTDYRQNMIWVRTDLLLQAKGTYLSAFTDGIPENIDWSLFDRYVQTFIDRGVTDFANNHLIHPLNKMPANEKPDASWNTNLPDALPETDKFLKNYLTALHDHLEEKGWLNEDGITWYQHIRDEPSGDDARNYWTYVARKVKEIIPDFKTMDADPDGILMNDTTKPYVDVWVPLTPAFQAKKDLYKAEQTAGKDMWVYTCEVNQPPWLNRLWTQPTLTGRLLFWNLSQDGVTGHLHWAWNAWYVGSWYGDSTIVYPDKDHMTVKSSLRYEAQRDGIEEYELMYKIKQTNPELAKRIADSAVNPEDPRKYTLDPDYIKLLHDYMVKAAAGEDAGGIPASTSPYDGQATTLTYMTDNTSSDISFSGSWFEKSRQFAYLGSVKSTTAAGSSLEYEFTGTGIDVIVEKNDGAGRLSISIDGSEPVIVDAYEKVPHDYFTIYNNRNLSIGKHTVKIVNLDGKTLSFDGFRVQMYEGQQLYDASLKSLELTNAPLFNFRGSITNYQIMLPEDAGAISITPTLMDEAGSITINGKSIENGMVAAAEIPVGKSRITIRSTASDGKTAKVYTLNFLKGNKNEVGANVARDYSEITASAARSGDQGVTYGPQKMADGSYGTMYASLQGYNDTHPFPHEIVMTWNEPQAFNTIVMATPSGLIQGITDIDVQVSTDGTSWETVAQRVPLTWKSNKDDGVMEHTYANIPAVSGVLKMRVQINDAYYISWNMYAVYELELYSLPDNGEIDVQVTRDVALSALELKALNSGQPIDLSFDPSVKEYAVRLGLETEQIAITPTLKNNYGTLEIGGVPMTPGQTAIATIPEGLNTLTVKAIGDQGAVKEYNIAIKRIDNLAAKASSISLDKPMEGSTDAAYLNDEDYTTVFTNGSFNTVDEFQFPHTIDLKWDSPQSFNTFALIVPDGAVDHKPSTIALKVKKEGQEDWTQILHDNYTWTENGDTVYWPLYEGLNPDKEGGYYYERLPILAQEGITEMQIVIYAGRFYSTPYYYEINDVEIANIATGGQIEIEVTDNGGNEDDINVIAAGITSIAAPAKDAKKLTLPTVPDGYTIAIKSSSNTRVIKTNGKINPPKIETTVTLVLEVTRTSDGAQASTGEISVVVPSKK</sequence>
<dbReference type="InterPro" id="IPR000421">
    <property type="entry name" value="FA58C"/>
</dbReference>
<dbReference type="Gene3D" id="2.60.120.260">
    <property type="entry name" value="Galactose-binding domain-like"/>
    <property type="match status" value="2"/>
</dbReference>
<evidence type="ECO:0000259" key="1">
    <source>
        <dbReference type="PROSITE" id="PS50022"/>
    </source>
</evidence>
<dbReference type="EMBL" id="QPJD01000005">
    <property type="protein sequence ID" value="RCW49010.1"/>
    <property type="molecule type" value="Genomic_DNA"/>
</dbReference>
<dbReference type="InterPro" id="IPR025883">
    <property type="entry name" value="Cadherin-like_domain"/>
</dbReference>
<comment type="caution">
    <text evidence="2">The sequence shown here is derived from an EMBL/GenBank/DDBJ whole genome shotgun (WGS) entry which is preliminary data.</text>
</comment>
<keyword evidence="3" id="KW-1185">Reference proteome</keyword>
<dbReference type="Pfam" id="PF13320">
    <property type="entry name" value="GH123_cat"/>
    <property type="match status" value="1"/>
</dbReference>
<dbReference type="InterPro" id="IPR025150">
    <property type="entry name" value="GH123_cat"/>
</dbReference>
<dbReference type="OrthoDB" id="197680at2"/>
<dbReference type="Proteomes" id="UP000252415">
    <property type="component" value="Unassembled WGS sequence"/>
</dbReference>
<evidence type="ECO:0000313" key="3">
    <source>
        <dbReference type="Proteomes" id="UP000252415"/>
    </source>
</evidence>
<evidence type="ECO:0000313" key="2">
    <source>
        <dbReference type="EMBL" id="RCW49010.1"/>
    </source>
</evidence>
<gene>
    <name evidence="2" type="ORF">DFP97_105195</name>
</gene>
<dbReference type="SUPFAM" id="SSF49785">
    <property type="entry name" value="Galactose-binding domain-like"/>
    <property type="match status" value="1"/>
</dbReference>
<name>A0A368W2S6_9BACL</name>
<dbReference type="PROSITE" id="PS50022">
    <property type="entry name" value="FA58C_3"/>
    <property type="match status" value="1"/>
</dbReference>
<organism evidence="2 3">
    <name type="scientific">Paenibacillus prosopidis</name>
    <dbReference type="NCBI Taxonomy" id="630520"/>
    <lineage>
        <taxon>Bacteria</taxon>
        <taxon>Bacillati</taxon>
        <taxon>Bacillota</taxon>
        <taxon>Bacilli</taxon>
        <taxon>Bacillales</taxon>
        <taxon>Paenibacillaceae</taxon>
        <taxon>Paenibacillus</taxon>
    </lineage>
</organism>
<feature type="domain" description="F5/8 type C" evidence="1">
    <location>
        <begin position="823"/>
        <end position="983"/>
    </location>
</feature>
<reference evidence="2 3" key="1">
    <citation type="submission" date="2018-07" db="EMBL/GenBank/DDBJ databases">
        <title>Genomic Encyclopedia of Type Strains, Phase III (KMG-III): the genomes of soil and plant-associated and newly described type strains.</title>
        <authorList>
            <person name="Whitman W."/>
        </authorList>
    </citation>
    <scope>NUCLEOTIDE SEQUENCE [LARGE SCALE GENOMIC DNA]</scope>
    <source>
        <strain evidence="2 3">CECT 7506</strain>
    </source>
</reference>
<dbReference type="InterPro" id="IPR008979">
    <property type="entry name" value="Galactose-bd-like_sf"/>
</dbReference>
<dbReference type="InterPro" id="IPR053850">
    <property type="entry name" value="Glyco_hydro_123_N_2"/>
</dbReference>
<dbReference type="Pfam" id="PF12733">
    <property type="entry name" value="Cadherin-like"/>
    <property type="match status" value="2"/>
</dbReference>
<proteinExistence type="predicted"/>